<dbReference type="RefSeq" id="WP_111061713.1">
    <property type="nucleotide sequence ID" value="NZ_JBHUCU010000007.1"/>
</dbReference>
<dbReference type="AlphaFoldDB" id="A0A2W1NT38"/>
<dbReference type="PROSITE" id="PS50853">
    <property type="entry name" value="FN3"/>
    <property type="match status" value="4"/>
</dbReference>
<protein>
    <recommendedName>
        <fullName evidence="3">Fibronectin type-III domain-containing protein</fullName>
    </recommendedName>
</protein>
<feature type="domain" description="Fibronectin type-III" evidence="3">
    <location>
        <begin position="530"/>
        <end position="622"/>
    </location>
</feature>
<dbReference type="InterPro" id="IPR013783">
    <property type="entry name" value="Ig-like_fold"/>
</dbReference>
<feature type="signal peptide" evidence="2">
    <location>
        <begin position="1"/>
        <end position="20"/>
    </location>
</feature>
<reference evidence="4 5" key="1">
    <citation type="submission" date="2018-06" db="EMBL/GenBank/DDBJ databases">
        <title>The draft genome sequence of Crocinitomix sp. SM1701.</title>
        <authorList>
            <person name="Zhang X."/>
        </authorList>
    </citation>
    <scope>NUCLEOTIDE SEQUENCE [LARGE SCALE GENOMIC DNA]</scope>
    <source>
        <strain evidence="4 5">SM1701</strain>
    </source>
</reference>
<gene>
    <name evidence="4" type="ORF">DNU06_02990</name>
</gene>
<dbReference type="Proteomes" id="UP000249248">
    <property type="component" value="Unassembled WGS sequence"/>
</dbReference>
<keyword evidence="1 2" id="KW-0732">Signal</keyword>
<name>A0A2W1NT38_9FLAO</name>
<feature type="domain" description="Fibronectin type-III" evidence="3">
    <location>
        <begin position="147"/>
        <end position="237"/>
    </location>
</feature>
<dbReference type="EMBL" id="QKSB01000001">
    <property type="protein sequence ID" value="PZE18812.1"/>
    <property type="molecule type" value="Genomic_DNA"/>
</dbReference>
<sequence>MKKIYFIFSMVFFGSITAFAQGETCATAVSVTSGLHSADGPSSGGGNSNVCFNGGTDADWYKFTPVCDGDLSIDNGLPQNPSAGIRLSVYSGDCATGLTCEYTSPGSVIYAANTTLSVVGGTTYYIEWDDSWINNSAPFDWTMDYQVSGGVTGVASNTQTNGAILSWSPNGTEAAWDIQYGPSGFNLGSGTTFTEDSIGGPYTILGGLLPNTTYDFYIAIAGTGCFVGPITFTTQPLCPAPTNLTTSPTSSSAILDWDLGATENAWDLQYGPIGTPLNDIGMLYNGSPSSSAFNALNLASCQDYHWYVRAVCTNFTPTLYSAWVGPVEFSTDCVCPEPSNLSAAPGVTAFDYNLSWTAGGTETAWDVQYGPQGFLINSAQALPIVSAPTNNPFLLTGLSPGTDYDYYVRAACGSTPDSLSDWVGPYAFTTDIFCPTPTGLGVSNITINSADISWNIDGSTTEWTLEWGAPGFTLGTGTNNTLLSNNAILTGLSVATEYCYYVKANCGATPDLTSAWAGPYCFTTLASCPSPSNLSVANVSFTSATLDWQPGASETSWDVEWGTAGFTIGSGSGSATVSGNSDYYATGLTVSAPYEFYVRANCGAPDGSSVWVGPFEFTTTLTNDLPCDAIELLVDGNVNVHTNLGATSTESAVSPPWAYAYGDNWYGSATAYPMQNTVWFKFKAPASGKVEISTVNSVTQAFNTSTEIALYTVGLCSNFATYNNLGANTWSTNTYRPATKGSKILSCDLNPGQYYYVMLDNFSNTSGTIGSGPGGFGISVTDIPTPSAGTATPISICGNGEAFDLFDAIDGYTSTSGTWYNPSALNAGFQVNGSNSVVSLPAGSSVYPFDYVIATSCGSDTISTTITTSFAPEAGMDGAFTTCNTDDVVLINHLNGQAQMGGTWSDVNDQVNVSNGIFHAYGKQYGSYNFYYIVSGDGSCPADTAVVTVTLTDNCLGLDDNASVNNLEVYPNPVNDVLTINNLVVEGNAVINVFDAQGKLVISSNVSNNNGNKTIDMSALDAGVYVVELTSEMNNQKVRVVKN</sequence>
<keyword evidence="5" id="KW-1185">Reference proteome</keyword>
<dbReference type="InterPro" id="IPR026444">
    <property type="entry name" value="Secre_tail"/>
</dbReference>
<evidence type="ECO:0000313" key="5">
    <source>
        <dbReference type="Proteomes" id="UP000249248"/>
    </source>
</evidence>
<dbReference type="InterPro" id="IPR003961">
    <property type="entry name" value="FN3_dom"/>
</dbReference>
<dbReference type="NCBIfam" id="TIGR04183">
    <property type="entry name" value="Por_Secre_tail"/>
    <property type="match status" value="1"/>
</dbReference>
<dbReference type="Gene3D" id="2.60.40.10">
    <property type="entry name" value="Immunoglobulins"/>
    <property type="match status" value="3"/>
</dbReference>
<dbReference type="Gene3D" id="2.60.40.3080">
    <property type="match status" value="1"/>
</dbReference>
<dbReference type="SUPFAM" id="SSF49265">
    <property type="entry name" value="Fibronectin type III"/>
    <property type="match status" value="3"/>
</dbReference>
<dbReference type="Pfam" id="PF00041">
    <property type="entry name" value="fn3"/>
    <property type="match status" value="1"/>
</dbReference>
<dbReference type="SMART" id="SM00060">
    <property type="entry name" value="FN3"/>
    <property type="match status" value="5"/>
</dbReference>
<organism evidence="4 5">
    <name type="scientific">Putridiphycobacter roseus</name>
    <dbReference type="NCBI Taxonomy" id="2219161"/>
    <lineage>
        <taxon>Bacteria</taxon>
        <taxon>Pseudomonadati</taxon>
        <taxon>Bacteroidota</taxon>
        <taxon>Flavobacteriia</taxon>
        <taxon>Flavobacteriales</taxon>
        <taxon>Crocinitomicaceae</taxon>
        <taxon>Putridiphycobacter</taxon>
    </lineage>
</organism>
<feature type="chain" id="PRO_5016169314" description="Fibronectin type-III domain-containing protein" evidence="2">
    <location>
        <begin position="21"/>
        <end position="1043"/>
    </location>
</feature>
<dbReference type="InterPro" id="IPR036116">
    <property type="entry name" value="FN3_sf"/>
</dbReference>
<dbReference type="Pfam" id="PF18962">
    <property type="entry name" value="Por_Secre_tail"/>
    <property type="match status" value="1"/>
</dbReference>
<evidence type="ECO:0000256" key="1">
    <source>
        <dbReference type="ARBA" id="ARBA00022729"/>
    </source>
</evidence>
<proteinExistence type="predicted"/>
<evidence type="ECO:0000313" key="4">
    <source>
        <dbReference type="EMBL" id="PZE18812.1"/>
    </source>
</evidence>
<feature type="domain" description="Fibronectin type-III" evidence="3">
    <location>
        <begin position="337"/>
        <end position="433"/>
    </location>
</feature>
<feature type="domain" description="Fibronectin type-III" evidence="3">
    <location>
        <begin position="436"/>
        <end position="527"/>
    </location>
</feature>
<comment type="caution">
    <text evidence="4">The sequence shown here is derived from an EMBL/GenBank/DDBJ whole genome shotgun (WGS) entry which is preliminary data.</text>
</comment>
<evidence type="ECO:0000259" key="3">
    <source>
        <dbReference type="PROSITE" id="PS50853"/>
    </source>
</evidence>
<accession>A0A2W1NT38</accession>
<dbReference type="OrthoDB" id="1113525at2"/>
<dbReference type="CDD" id="cd00063">
    <property type="entry name" value="FN3"/>
    <property type="match status" value="2"/>
</dbReference>
<evidence type="ECO:0000256" key="2">
    <source>
        <dbReference type="SAM" id="SignalP"/>
    </source>
</evidence>